<evidence type="ECO:0000313" key="2">
    <source>
        <dbReference type="EMBL" id="CAL5129185.1"/>
    </source>
</evidence>
<sequence>MFTPSKLFYSFSPSCIPDDEAVVIELKSGEHSVQSYPSVHVAKKPSDQSEADARKLQHSLNSGKHRSQENSKMATKTSSLPGFQDAEDKLRGSGADFTLVPFHCG</sequence>
<organism evidence="2 3">
    <name type="scientific">Calicophoron daubneyi</name>
    <name type="common">Rumen fluke</name>
    <name type="synonym">Paramphistomum daubneyi</name>
    <dbReference type="NCBI Taxonomy" id="300641"/>
    <lineage>
        <taxon>Eukaryota</taxon>
        <taxon>Metazoa</taxon>
        <taxon>Spiralia</taxon>
        <taxon>Lophotrochozoa</taxon>
        <taxon>Platyhelminthes</taxon>
        <taxon>Trematoda</taxon>
        <taxon>Digenea</taxon>
        <taxon>Plagiorchiida</taxon>
        <taxon>Pronocephalata</taxon>
        <taxon>Paramphistomoidea</taxon>
        <taxon>Paramphistomidae</taxon>
        <taxon>Calicophoron</taxon>
    </lineage>
</organism>
<feature type="compositionally biased region" description="Polar residues" evidence="1">
    <location>
        <begin position="70"/>
        <end position="81"/>
    </location>
</feature>
<reference evidence="2" key="1">
    <citation type="submission" date="2024-06" db="EMBL/GenBank/DDBJ databases">
        <authorList>
            <person name="Liu X."/>
            <person name="Lenzi L."/>
            <person name="Haldenby T S."/>
            <person name="Uol C."/>
        </authorList>
    </citation>
    <scope>NUCLEOTIDE SEQUENCE</scope>
</reference>
<protein>
    <submittedName>
        <fullName evidence="2">Uncharacterized protein</fullName>
    </submittedName>
</protein>
<comment type="caution">
    <text evidence="2">The sequence shown here is derived from an EMBL/GenBank/DDBJ whole genome shotgun (WGS) entry which is preliminary data.</text>
</comment>
<gene>
    <name evidence="2" type="ORF">CDAUBV1_LOCUS54</name>
</gene>
<name>A0AAV2SW53_CALDB</name>
<evidence type="ECO:0000313" key="3">
    <source>
        <dbReference type="Proteomes" id="UP001497525"/>
    </source>
</evidence>
<proteinExistence type="predicted"/>
<evidence type="ECO:0000256" key="1">
    <source>
        <dbReference type="SAM" id="MobiDB-lite"/>
    </source>
</evidence>
<feature type="compositionally biased region" description="Basic and acidic residues" evidence="1">
    <location>
        <begin position="44"/>
        <end position="55"/>
    </location>
</feature>
<dbReference type="AlphaFoldDB" id="A0AAV2SW53"/>
<feature type="region of interest" description="Disordered" evidence="1">
    <location>
        <begin position="35"/>
        <end position="87"/>
    </location>
</feature>
<dbReference type="Proteomes" id="UP001497525">
    <property type="component" value="Unassembled WGS sequence"/>
</dbReference>
<dbReference type="EMBL" id="CAXLJL010000001">
    <property type="protein sequence ID" value="CAL5129185.1"/>
    <property type="molecule type" value="Genomic_DNA"/>
</dbReference>
<accession>A0AAV2SW53</accession>